<name>A0A0A9EXA5_ARUDO</name>
<evidence type="ECO:0000313" key="1">
    <source>
        <dbReference type="EMBL" id="JAE00648.1"/>
    </source>
</evidence>
<reference evidence="1" key="2">
    <citation type="journal article" date="2015" name="Data Brief">
        <title>Shoot transcriptome of the giant reed, Arundo donax.</title>
        <authorList>
            <person name="Barrero R.A."/>
            <person name="Guerrero F.D."/>
            <person name="Moolhuijzen P."/>
            <person name="Goolsby J.A."/>
            <person name="Tidwell J."/>
            <person name="Bellgard S.E."/>
            <person name="Bellgard M.I."/>
        </authorList>
    </citation>
    <scope>NUCLEOTIDE SEQUENCE</scope>
    <source>
        <tissue evidence="1">Shoot tissue taken approximately 20 cm above the soil surface</tissue>
    </source>
</reference>
<sequence>MEVNIQWRKHFFCGLVVCSFPQTLPCP</sequence>
<proteinExistence type="predicted"/>
<organism evidence="1">
    <name type="scientific">Arundo donax</name>
    <name type="common">Giant reed</name>
    <name type="synonym">Donax arundinaceus</name>
    <dbReference type="NCBI Taxonomy" id="35708"/>
    <lineage>
        <taxon>Eukaryota</taxon>
        <taxon>Viridiplantae</taxon>
        <taxon>Streptophyta</taxon>
        <taxon>Embryophyta</taxon>
        <taxon>Tracheophyta</taxon>
        <taxon>Spermatophyta</taxon>
        <taxon>Magnoliopsida</taxon>
        <taxon>Liliopsida</taxon>
        <taxon>Poales</taxon>
        <taxon>Poaceae</taxon>
        <taxon>PACMAD clade</taxon>
        <taxon>Arundinoideae</taxon>
        <taxon>Arundineae</taxon>
        <taxon>Arundo</taxon>
    </lineage>
</organism>
<dbReference type="AlphaFoldDB" id="A0A0A9EXA5"/>
<accession>A0A0A9EXA5</accession>
<protein>
    <submittedName>
        <fullName evidence="1">Uncharacterized protein</fullName>
    </submittedName>
</protein>
<reference evidence="1" key="1">
    <citation type="submission" date="2014-09" db="EMBL/GenBank/DDBJ databases">
        <authorList>
            <person name="Magalhaes I.L.F."/>
            <person name="Oliveira U."/>
            <person name="Santos F.R."/>
            <person name="Vidigal T.H.D.A."/>
            <person name="Brescovit A.D."/>
            <person name="Santos A.J."/>
        </authorList>
    </citation>
    <scope>NUCLEOTIDE SEQUENCE</scope>
    <source>
        <tissue evidence="1">Shoot tissue taken approximately 20 cm above the soil surface</tissue>
    </source>
</reference>
<dbReference type="EMBL" id="GBRH01197248">
    <property type="protein sequence ID" value="JAE00648.1"/>
    <property type="molecule type" value="Transcribed_RNA"/>
</dbReference>